<dbReference type="OrthoDB" id="4829434at2"/>
<evidence type="ECO:0000313" key="6">
    <source>
        <dbReference type="EMBL" id="RST84482.1"/>
    </source>
</evidence>
<dbReference type="InterPro" id="IPR051813">
    <property type="entry name" value="HepT_RNase_toxin"/>
</dbReference>
<keyword evidence="2" id="KW-1277">Toxin-antitoxin system</keyword>
<keyword evidence="5" id="KW-0378">Hydrolase</keyword>
<organism evidence="6 7">
    <name type="scientific">Aquibium carbonis</name>
    <dbReference type="NCBI Taxonomy" id="2495581"/>
    <lineage>
        <taxon>Bacteria</taxon>
        <taxon>Pseudomonadati</taxon>
        <taxon>Pseudomonadota</taxon>
        <taxon>Alphaproteobacteria</taxon>
        <taxon>Hyphomicrobiales</taxon>
        <taxon>Phyllobacteriaceae</taxon>
        <taxon>Aquibium</taxon>
    </lineage>
</organism>
<protein>
    <submittedName>
        <fullName evidence="6">DUF86 domain-containing protein</fullName>
    </submittedName>
</protein>
<keyword evidence="7" id="KW-1185">Reference proteome</keyword>
<dbReference type="AlphaFoldDB" id="A0A3S0AQ52"/>
<dbReference type="GO" id="GO:0110001">
    <property type="term" value="C:toxin-antitoxin complex"/>
    <property type="evidence" value="ECO:0007669"/>
    <property type="project" value="InterPro"/>
</dbReference>
<evidence type="ECO:0000256" key="4">
    <source>
        <dbReference type="ARBA" id="ARBA00022741"/>
    </source>
</evidence>
<evidence type="ECO:0000256" key="5">
    <source>
        <dbReference type="ARBA" id="ARBA00022801"/>
    </source>
</evidence>
<evidence type="ECO:0000256" key="2">
    <source>
        <dbReference type="ARBA" id="ARBA00022649"/>
    </source>
</evidence>
<reference evidence="6 7" key="1">
    <citation type="submission" date="2018-12" db="EMBL/GenBank/DDBJ databases">
        <title>Mesorhizobium carbonis sp. nov., isolated from coal mine water.</title>
        <authorList>
            <person name="Xin W."/>
            <person name="Xu Z."/>
            <person name="Xiang F."/>
            <person name="Zhang J."/>
            <person name="Xi L."/>
            <person name="Liu J."/>
        </authorList>
    </citation>
    <scope>NUCLEOTIDE SEQUENCE [LARGE SCALE GENOMIC DNA]</scope>
    <source>
        <strain evidence="6 7">B2.3</strain>
    </source>
</reference>
<keyword evidence="1" id="KW-0597">Phosphoprotein</keyword>
<dbReference type="GO" id="GO:0016787">
    <property type="term" value="F:hydrolase activity"/>
    <property type="evidence" value="ECO:0007669"/>
    <property type="project" value="UniProtKB-KW"/>
</dbReference>
<evidence type="ECO:0000256" key="3">
    <source>
        <dbReference type="ARBA" id="ARBA00022722"/>
    </source>
</evidence>
<dbReference type="PANTHER" id="PTHR34139:SF1">
    <property type="entry name" value="RNASE MJ1380-RELATED"/>
    <property type="match status" value="1"/>
</dbReference>
<sequence length="119" mass="13513">MSSTKSPVVRLLHIRHDIEAMIASVDGMADQEIVASHIHRRALERSIEIVSEAAKALPDWLRETEPKIPWKDIIGIGNLLRHEYYRIDDTTMLSILRIHLPTLLDAVGRMERRVPGTSA</sequence>
<dbReference type="GO" id="GO:0000166">
    <property type="term" value="F:nucleotide binding"/>
    <property type="evidence" value="ECO:0007669"/>
    <property type="project" value="UniProtKB-KW"/>
</dbReference>
<evidence type="ECO:0000256" key="1">
    <source>
        <dbReference type="ARBA" id="ARBA00022553"/>
    </source>
</evidence>
<dbReference type="EMBL" id="RWKW01000090">
    <property type="protein sequence ID" value="RST84482.1"/>
    <property type="molecule type" value="Genomic_DNA"/>
</dbReference>
<dbReference type="PANTHER" id="PTHR34139">
    <property type="entry name" value="UPF0331 PROTEIN MJ0127"/>
    <property type="match status" value="1"/>
</dbReference>
<accession>A0A3S0AQ52</accession>
<keyword evidence="3" id="KW-0540">Nuclease</keyword>
<keyword evidence="4" id="KW-0547">Nucleotide-binding</keyword>
<gene>
    <name evidence="6" type="ORF">EJC49_20485</name>
</gene>
<dbReference type="Pfam" id="PF01934">
    <property type="entry name" value="HepT-like"/>
    <property type="match status" value="1"/>
</dbReference>
<evidence type="ECO:0000313" key="7">
    <source>
        <dbReference type="Proteomes" id="UP000278398"/>
    </source>
</evidence>
<proteinExistence type="predicted"/>
<comment type="caution">
    <text evidence="6">The sequence shown here is derived from an EMBL/GenBank/DDBJ whole genome shotgun (WGS) entry which is preliminary data.</text>
</comment>
<dbReference type="Proteomes" id="UP000278398">
    <property type="component" value="Unassembled WGS sequence"/>
</dbReference>
<dbReference type="InterPro" id="IPR008201">
    <property type="entry name" value="HepT-like"/>
</dbReference>
<dbReference type="GO" id="GO:0004540">
    <property type="term" value="F:RNA nuclease activity"/>
    <property type="evidence" value="ECO:0007669"/>
    <property type="project" value="InterPro"/>
</dbReference>
<dbReference type="RefSeq" id="WP_126701790.1">
    <property type="nucleotide sequence ID" value="NZ_RWKW01000090.1"/>
</dbReference>
<name>A0A3S0AQ52_9HYPH</name>